<evidence type="ECO:0000256" key="2">
    <source>
        <dbReference type="ARBA" id="ARBA00022723"/>
    </source>
</evidence>
<evidence type="ECO:0000256" key="1">
    <source>
        <dbReference type="ARBA" id="ARBA00022617"/>
    </source>
</evidence>
<evidence type="ECO:0000313" key="6">
    <source>
        <dbReference type="EMBL" id="OBA28286.1"/>
    </source>
</evidence>
<keyword evidence="2" id="KW-0479">Metal-binding</keyword>
<dbReference type="Gene3D" id="3.10.120.10">
    <property type="entry name" value="Cytochrome b5-like heme/steroid binding domain"/>
    <property type="match status" value="1"/>
</dbReference>
<organism evidence="6 7">
    <name type="scientific">Hanseniaspora valbyensis NRRL Y-1626</name>
    <dbReference type="NCBI Taxonomy" id="766949"/>
    <lineage>
        <taxon>Eukaryota</taxon>
        <taxon>Fungi</taxon>
        <taxon>Dikarya</taxon>
        <taxon>Ascomycota</taxon>
        <taxon>Saccharomycotina</taxon>
        <taxon>Saccharomycetes</taxon>
        <taxon>Saccharomycodales</taxon>
        <taxon>Saccharomycodaceae</taxon>
        <taxon>Hanseniaspora</taxon>
    </lineage>
</organism>
<keyword evidence="7" id="KW-1185">Reference proteome</keyword>
<evidence type="ECO:0000256" key="4">
    <source>
        <dbReference type="SAM" id="MobiDB-lite"/>
    </source>
</evidence>
<dbReference type="InterPro" id="IPR036400">
    <property type="entry name" value="Cyt_B5-like_heme/steroid_sf"/>
</dbReference>
<dbReference type="GO" id="GO:0005737">
    <property type="term" value="C:cytoplasm"/>
    <property type="evidence" value="ECO:0007669"/>
    <property type="project" value="TreeGrafter"/>
</dbReference>
<dbReference type="GO" id="GO:0004128">
    <property type="term" value="F:cytochrome-b5 reductase activity, acting on NAD(P)H"/>
    <property type="evidence" value="ECO:0007669"/>
    <property type="project" value="TreeGrafter"/>
</dbReference>
<comment type="caution">
    <text evidence="6">The sequence shown here is derived from an EMBL/GenBank/DDBJ whole genome shotgun (WGS) entry which is preliminary data.</text>
</comment>
<reference evidence="7" key="1">
    <citation type="journal article" date="2016" name="Proc. Natl. Acad. Sci. U.S.A.">
        <title>Comparative genomics of biotechnologically important yeasts.</title>
        <authorList>
            <person name="Riley R."/>
            <person name="Haridas S."/>
            <person name="Wolfe K.H."/>
            <person name="Lopes M.R."/>
            <person name="Hittinger C.T."/>
            <person name="Goeker M."/>
            <person name="Salamov A.A."/>
            <person name="Wisecaver J.H."/>
            <person name="Long T.M."/>
            <person name="Calvey C.H."/>
            <person name="Aerts A.L."/>
            <person name="Barry K.W."/>
            <person name="Choi C."/>
            <person name="Clum A."/>
            <person name="Coughlan A.Y."/>
            <person name="Deshpande S."/>
            <person name="Douglass A.P."/>
            <person name="Hanson S.J."/>
            <person name="Klenk H.-P."/>
            <person name="LaButti K.M."/>
            <person name="Lapidus A."/>
            <person name="Lindquist E.A."/>
            <person name="Lipzen A.M."/>
            <person name="Meier-Kolthoff J.P."/>
            <person name="Ohm R.A."/>
            <person name="Otillar R.P."/>
            <person name="Pangilinan J.L."/>
            <person name="Peng Y."/>
            <person name="Rokas A."/>
            <person name="Rosa C.A."/>
            <person name="Scheuner C."/>
            <person name="Sibirny A.A."/>
            <person name="Slot J.C."/>
            <person name="Stielow J.B."/>
            <person name="Sun H."/>
            <person name="Kurtzman C.P."/>
            <person name="Blackwell M."/>
            <person name="Grigoriev I.V."/>
            <person name="Jeffries T.W."/>
        </authorList>
    </citation>
    <scope>NUCLEOTIDE SEQUENCE [LARGE SCALE GENOMIC DNA]</scope>
    <source>
        <strain evidence="7">NRRL Y-1626</strain>
    </source>
</reference>
<dbReference type="GO" id="GO:0046872">
    <property type="term" value="F:metal ion binding"/>
    <property type="evidence" value="ECO:0007669"/>
    <property type="project" value="UniProtKB-KW"/>
</dbReference>
<dbReference type="PROSITE" id="PS50255">
    <property type="entry name" value="CYTOCHROME_B5_2"/>
    <property type="match status" value="1"/>
</dbReference>
<evidence type="ECO:0000313" key="7">
    <source>
        <dbReference type="Proteomes" id="UP000092321"/>
    </source>
</evidence>
<feature type="domain" description="Cytochrome b5 heme-binding" evidence="5">
    <location>
        <begin position="202"/>
        <end position="267"/>
    </location>
</feature>
<dbReference type="PANTHER" id="PTHR46237:SF1">
    <property type="entry name" value="CYTOCHROME B5 REDUCTASE 4"/>
    <property type="match status" value="1"/>
</dbReference>
<dbReference type="EMBL" id="LXPE01000004">
    <property type="protein sequence ID" value="OBA28286.1"/>
    <property type="molecule type" value="Genomic_DNA"/>
</dbReference>
<proteinExistence type="predicted"/>
<feature type="compositionally biased region" description="Low complexity" evidence="4">
    <location>
        <begin position="29"/>
        <end position="49"/>
    </location>
</feature>
<dbReference type="OrthoDB" id="432299at2759"/>
<dbReference type="AlphaFoldDB" id="A0A1B7THS6"/>
<dbReference type="GO" id="GO:0020037">
    <property type="term" value="F:heme binding"/>
    <property type="evidence" value="ECO:0007669"/>
    <property type="project" value="TreeGrafter"/>
</dbReference>
<feature type="region of interest" description="Disordered" evidence="4">
    <location>
        <begin position="1"/>
        <end position="55"/>
    </location>
</feature>
<gene>
    <name evidence="6" type="ORF">HANVADRAFT_51606</name>
</gene>
<dbReference type="PANTHER" id="PTHR46237">
    <property type="entry name" value="CYTOCHROME B5 REDUCTASE 4 FAMILY MEMBER"/>
    <property type="match status" value="1"/>
</dbReference>
<name>A0A1B7THS6_9ASCO</name>
<feature type="compositionally biased region" description="Basic and acidic residues" evidence="4">
    <location>
        <begin position="1"/>
        <end position="10"/>
    </location>
</feature>
<dbReference type="InterPro" id="IPR001199">
    <property type="entry name" value="Cyt_B5-like_heme/steroid-bd"/>
</dbReference>
<dbReference type="Pfam" id="PF00173">
    <property type="entry name" value="Cyt-b5"/>
    <property type="match status" value="1"/>
</dbReference>
<sequence length="267" mass="31259">MFNRLVRERNNNSSFANSTRNIQRQPQCSTLPLPQESSLTSSSSPSSGSNGRNKVQLLPNHGPLNWVQFMDKKSTKLKVTLMKIISILISVFSDDTSKNKFIEDNQLKFPDQVEFLLYLSKEVFNIDELIVQINEIEVKKISLFEHNKDDKLFNKIFAKIMAKIEMNTIFDLFSNNKNPINFKIDKEAVLQNYQMKNINIYWMVLNGRIYYITPYFMYHPGGDSILIKLLQSSKNTVDRIDKYKEFKKYHRWVNETDLLAPHLIGYV</sequence>
<accession>A0A1B7THS6</accession>
<feature type="compositionally biased region" description="Polar residues" evidence="4">
    <location>
        <begin position="11"/>
        <end position="28"/>
    </location>
</feature>
<keyword evidence="1" id="KW-0349">Heme</keyword>
<dbReference type="SUPFAM" id="SSF55856">
    <property type="entry name" value="Cytochrome b5-like heme/steroid binding domain"/>
    <property type="match status" value="1"/>
</dbReference>
<keyword evidence="3" id="KW-0408">Iron</keyword>
<protein>
    <recommendedName>
        <fullName evidence="5">Cytochrome b5 heme-binding domain-containing protein</fullName>
    </recommendedName>
</protein>
<evidence type="ECO:0000256" key="3">
    <source>
        <dbReference type="ARBA" id="ARBA00023004"/>
    </source>
</evidence>
<dbReference type="Proteomes" id="UP000092321">
    <property type="component" value="Unassembled WGS sequence"/>
</dbReference>
<dbReference type="InterPro" id="IPR051872">
    <property type="entry name" value="Cytochrome_b5/Flavoprotein_Rdt"/>
</dbReference>
<evidence type="ECO:0000259" key="5">
    <source>
        <dbReference type="PROSITE" id="PS50255"/>
    </source>
</evidence>